<dbReference type="Pfam" id="PF13145">
    <property type="entry name" value="Rotamase_2"/>
    <property type="match status" value="1"/>
</dbReference>
<keyword evidence="7" id="KW-0143">Chaperone</keyword>
<dbReference type="Pfam" id="PF13624">
    <property type="entry name" value="SurA_N_3"/>
    <property type="match status" value="1"/>
</dbReference>
<keyword evidence="2" id="KW-1003">Cell membrane</keyword>
<name>A0A484H4M4_9ZZZZ</name>
<evidence type="ECO:0000259" key="11">
    <source>
        <dbReference type="PROSITE" id="PS50198"/>
    </source>
</evidence>
<dbReference type="EMBL" id="LR026963">
    <property type="protein sequence ID" value="VBB68647.1"/>
    <property type="molecule type" value="Genomic_DNA"/>
</dbReference>
<evidence type="ECO:0000256" key="5">
    <source>
        <dbReference type="ARBA" id="ARBA00022989"/>
    </source>
</evidence>
<evidence type="ECO:0000256" key="9">
    <source>
        <dbReference type="ARBA" id="ARBA00040743"/>
    </source>
</evidence>
<dbReference type="InterPro" id="IPR027304">
    <property type="entry name" value="Trigger_fact/SurA_dom_sf"/>
</dbReference>
<dbReference type="AlphaFoldDB" id="A0A484H4M4"/>
<evidence type="ECO:0000256" key="3">
    <source>
        <dbReference type="ARBA" id="ARBA00022519"/>
    </source>
</evidence>
<dbReference type="InterPro" id="IPR046357">
    <property type="entry name" value="PPIase_dom_sf"/>
</dbReference>
<gene>
    <name evidence="12" type="ORF">RIEGSTA812A_PEG_120</name>
</gene>
<evidence type="ECO:0000256" key="2">
    <source>
        <dbReference type="ARBA" id="ARBA00022475"/>
    </source>
</evidence>
<keyword evidence="12" id="KW-0413">Isomerase</keyword>
<keyword evidence="4" id="KW-0812">Transmembrane</keyword>
<dbReference type="GO" id="GO:0005886">
    <property type="term" value="C:plasma membrane"/>
    <property type="evidence" value="ECO:0007669"/>
    <property type="project" value="UniProtKB-SubCell"/>
</dbReference>
<dbReference type="InterPro" id="IPR000297">
    <property type="entry name" value="PPIase_PpiC"/>
</dbReference>
<dbReference type="PANTHER" id="PTHR47529">
    <property type="entry name" value="PEPTIDYL-PROLYL CIS-TRANS ISOMERASE D"/>
    <property type="match status" value="1"/>
</dbReference>
<dbReference type="InterPro" id="IPR052029">
    <property type="entry name" value="PpiD_chaperone"/>
</dbReference>
<accession>A0A484H4M4</accession>
<comment type="subcellular location">
    <subcellularLocation>
        <location evidence="1">Cell inner membrane</location>
        <topology evidence="1">Single-pass type II membrane protein</topology>
        <orientation evidence="1">Periplasmic side</orientation>
    </subcellularLocation>
</comment>
<dbReference type="Gene3D" id="3.10.50.40">
    <property type="match status" value="1"/>
</dbReference>
<organism evidence="12">
    <name type="scientific">invertebrate metagenome</name>
    <dbReference type="NCBI Taxonomy" id="1711999"/>
    <lineage>
        <taxon>unclassified sequences</taxon>
        <taxon>metagenomes</taxon>
        <taxon>organismal metagenomes</taxon>
    </lineage>
</organism>
<evidence type="ECO:0000256" key="7">
    <source>
        <dbReference type="ARBA" id="ARBA00023186"/>
    </source>
</evidence>
<keyword evidence="3" id="KW-0997">Cell inner membrane</keyword>
<evidence type="ECO:0000313" key="12">
    <source>
        <dbReference type="EMBL" id="VBB68647.1"/>
    </source>
</evidence>
<dbReference type="PANTHER" id="PTHR47529:SF1">
    <property type="entry name" value="PERIPLASMIC CHAPERONE PPID"/>
    <property type="match status" value="1"/>
</dbReference>
<dbReference type="PROSITE" id="PS50198">
    <property type="entry name" value="PPIC_PPIASE_2"/>
    <property type="match status" value="1"/>
</dbReference>
<reference evidence="12" key="1">
    <citation type="submission" date="2018-10" db="EMBL/GenBank/DDBJ databases">
        <authorList>
            <person name="Gruber-Vodicka H."/>
            <person name="Jaeckle O."/>
        </authorList>
    </citation>
    <scope>NUCLEOTIDE SEQUENCE</scope>
</reference>
<evidence type="ECO:0000256" key="6">
    <source>
        <dbReference type="ARBA" id="ARBA00023136"/>
    </source>
</evidence>
<dbReference type="GO" id="GO:0003755">
    <property type="term" value="F:peptidyl-prolyl cis-trans isomerase activity"/>
    <property type="evidence" value="ECO:0007669"/>
    <property type="project" value="InterPro"/>
</dbReference>
<evidence type="ECO:0000256" key="10">
    <source>
        <dbReference type="ARBA" id="ARBA00042775"/>
    </source>
</evidence>
<comment type="similarity">
    <text evidence="8">Belongs to the PpiD chaperone family.</text>
</comment>
<protein>
    <recommendedName>
        <fullName evidence="9">Periplasmic chaperone PpiD</fullName>
    </recommendedName>
    <alternativeName>
        <fullName evidence="10">Periplasmic folding chaperone</fullName>
    </alternativeName>
</protein>
<sequence length="600" mass="67426">MADYITRQPSERPVIVVGNITISLKVLQEEFHRDVTRFQAILDQLSVTAEDAYRMGFMQQTIKRLAATAAMDMAARAYSLTVPDELLVRAVSRNPAFQDTAGRFDRTLFRHTVAAQGKSEDVYLRDLRQQLLRVQVSDSVINAVTVPATLLERFKQHRYEKRVAEIVILPITEAPVLHSPDYTILEKFYRENTTIFATPEYRTFSAILLTGSTLAPFVSITEEVIQKACDDARLTLRMPEMRTVEHVLLTNHAHVETILRFIRQGWSLVQAARETMHQVTSLRYLNRAEIEKIEPTLAKAVFTAAMDTVKGPIQSAFGWHILRVVDIIPAGVASLGFMRDQIKEELIAEKTRDVVYELSGKIEDAINGGASLEEAAQQVDLPVQVFTSVDRFGLGKDRQTIANLPLIRAFLQKIFKLQTGIISVMTESKNGSFVVRIDATIPSMIPSLQDIQKDVVNQWKITQNRESARQKAEGVAERLRNSILLRDINDNVHTHAADTSSTTSVLQTFVRNDIDSPLSTTFITRLFGLTVGETAVDETAEVFTVGRLQSIIAPSVDESAIVNMKQEMTRQYAEDIFTQFAAAMGREFNLIINQRMLDGP</sequence>
<evidence type="ECO:0000256" key="1">
    <source>
        <dbReference type="ARBA" id="ARBA00004382"/>
    </source>
</evidence>
<proteinExistence type="inferred from homology"/>
<evidence type="ECO:0000256" key="4">
    <source>
        <dbReference type="ARBA" id="ARBA00022692"/>
    </source>
</evidence>
<keyword evidence="5" id="KW-1133">Transmembrane helix</keyword>
<evidence type="ECO:0000256" key="8">
    <source>
        <dbReference type="ARBA" id="ARBA00038408"/>
    </source>
</evidence>
<dbReference type="SUPFAM" id="SSF109998">
    <property type="entry name" value="Triger factor/SurA peptide-binding domain-like"/>
    <property type="match status" value="1"/>
</dbReference>
<dbReference type="SUPFAM" id="SSF54534">
    <property type="entry name" value="FKBP-like"/>
    <property type="match status" value="1"/>
</dbReference>
<feature type="domain" description="PpiC" evidence="11">
    <location>
        <begin position="239"/>
        <end position="326"/>
    </location>
</feature>
<keyword evidence="6" id="KW-0472">Membrane</keyword>